<dbReference type="PANTHER" id="PTHR13448:SF14">
    <property type="entry name" value="F26K24.17 PROTEIN"/>
    <property type="match status" value="1"/>
</dbReference>
<dbReference type="AlphaFoldDB" id="R0HSB7"/>
<dbReference type="eggNOG" id="KOG4467">
    <property type="taxonomic scope" value="Eukaryota"/>
</dbReference>
<dbReference type="GO" id="GO:0005783">
    <property type="term" value="C:endoplasmic reticulum"/>
    <property type="evidence" value="ECO:0007669"/>
    <property type="project" value="TreeGrafter"/>
</dbReference>
<dbReference type="InterPro" id="IPR019308">
    <property type="entry name" value="TMEM214"/>
</dbReference>
<dbReference type="PANTHER" id="PTHR13448">
    <property type="entry name" value="TRANSMEMBRANE PROTEIN 214"/>
    <property type="match status" value="1"/>
</dbReference>
<evidence type="ECO:0008006" key="3">
    <source>
        <dbReference type="Google" id="ProtNLM"/>
    </source>
</evidence>
<evidence type="ECO:0000313" key="1">
    <source>
        <dbReference type="EMBL" id="EOA26923.1"/>
    </source>
</evidence>
<evidence type="ECO:0000313" key="2">
    <source>
        <dbReference type="Proteomes" id="UP000029121"/>
    </source>
</evidence>
<accession>R0HSB7</accession>
<dbReference type="Pfam" id="PF10151">
    <property type="entry name" value="TMEM214"/>
    <property type="match status" value="1"/>
</dbReference>
<keyword evidence="2" id="KW-1185">Reference proteome</keyword>
<gene>
    <name evidence="1" type="ORF">CARUB_v10023017mg</name>
</gene>
<protein>
    <recommendedName>
        <fullName evidence="3">Transmembrane protein</fullName>
    </recommendedName>
</protein>
<dbReference type="GO" id="GO:0005794">
    <property type="term" value="C:Golgi apparatus"/>
    <property type="evidence" value="ECO:0007669"/>
    <property type="project" value="TreeGrafter"/>
</dbReference>
<name>R0HSB7_9BRAS</name>
<sequence length="517" mass="58267">MDHLPCNSHVDDDDDHGWTKVVSRKKRVSGTNERRILSAEMVSADPKQNKEKKPIVSLSEAMAKIDHSRLTSFLVVSVESYSDEPETQLLRFMDYIGRELTEVQFPWLKIFPLKGLWPKLIDVIDVPLCDIPEPIYKTSVNWINQVPIWTLVGFVLWAFDCTINHLVAQQEGPKAGKIGEQPTSPKPHIPVFVTLAMVLREKPEALTYALPILRESRYVQGQDKLPLTVWMIAQASEGYLSAGLYSWARNLLPVVGNTNCKPQSRDLILQLIEKVLSDPEAWSMRRYQIIGVGERMIPPPSFEILLRLTFPTSSARVKATERFEAIYPLLKELALAGSPRRKAMKQVIEQIFILTLKLAGEGNPALAKEATSIAIWSVTENIDCCKQWNNLYKENLEASVALLKQLVDQWKDHSLKLTSSQIYTLTLSQTMKSFRLKNEKGINEGRGNASLYKEADESCKLISQRLTRKSYYNRYCIKATAVVLAAAGATAAVVLSWLQPSLSTFVNSLDPHLSTAM</sequence>
<proteinExistence type="predicted"/>
<reference evidence="2" key="1">
    <citation type="journal article" date="2013" name="Nat. Genet.">
        <title>The Capsella rubella genome and the genomic consequences of rapid mating system evolution.</title>
        <authorList>
            <person name="Slotte T."/>
            <person name="Hazzouri K.M."/>
            <person name="Agren J.A."/>
            <person name="Koenig D."/>
            <person name="Maumus F."/>
            <person name="Guo Y.L."/>
            <person name="Steige K."/>
            <person name="Platts A.E."/>
            <person name="Escobar J.S."/>
            <person name="Newman L.K."/>
            <person name="Wang W."/>
            <person name="Mandakova T."/>
            <person name="Vello E."/>
            <person name="Smith L.M."/>
            <person name="Henz S.R."/>
            <person name="Steffen J."/>
            <person name="Takuno S."/>
            <person name="Brandvain Y."/>
            <person name="Coop G."/>
            <person name="Andolfatto P."/>
            <person name="Hu T.T."/>
            <person name="Blanchette M."/>
            <person name="Clark R.M."/>
            <person name="Quesneville H."/>
            <person name="Nordborg M."/>
            <person name="Gaut B.S."/>
            <person name="Lysak M.A."/>
            <person name="Jenkins J."/>
            <person name="Grimwood J."/>
            <person name="Chapman J."/>
            <person name="Prochnik S."/>
            <person name="Shu S."/>
            <person name="Rokhsar D."/>
            <person name="Schmutz J."/>
            <person name="Weigel D."/>
            <person name="Wright S.I."/>
        </authorList>
    </citation>
    <scope>NUCLEOTIDE SEQUENCE [LARGE SCALE GENOMIC DNA]</scope>
    <source>
        <strain evidence="2">cv. Monte Gargano</strain>
    </source>
</reference>
<dbReference type="Proteomes" id="UP000029121">
    <property type="component" value="Unassembled WGS sequence"/>
</dbReference>
<dbReference type="EMBL" id="KB870808">
    <property type="protein sequence ID" value="EOA26923.1"/>
    <property type="molecule type" value="Genomic_DNA"/>
</dbReference>
<organism evidence="1 2">
    <name type="scientific">Capsella rubella</name>
    <dbReference type="NCBI Taxonomy" id="81985"/>
    <lineage>
        <taxon>Eukaryota</taxon>
        <taxon>Viridiplantae</taxon>
        <taxon>Streptophyta</taxon>
        <taxon>Embryophyta</taxon>
        <taxon>Tracheophyta</taxon>
        <taxon>Spermatophyta</taxon>
        <taxon>Magnoliopsida</taxon>
        <taxon>eudicotyledons</taxon>
        <taxon>Gunneridae</taxon>
        <taxon>Pentapetalae</taxon>
        <taxon>rosids</taxon>
        <taxon>malvids</taxon>
        <taxon>Brassicales</taxon>
        <taxon>Brassicaceae</taxon>
        <taxon>Camelineae</taxon>
        <taxon>Capsella</taxon>
    </lineage>
</organism>